<feature type="region of interest" description="Disordered" evidence="5">
    <location>
        <begin position="1543"/>
        <end position="1571"/>
    </location>
</feature>
<proteinExistence type="predicted"/>
<feature type="region of interest" description="Disordered" evidence="5">
    <location>
        <begin position="1280"/>
        <end position="1310"/>
    </location>
</feature>
<dbReference type="SUPFAM" id="SSF52075">
    <property type="entry name" value="Outer arm dynein light chain 1"/>
    <property type="match status" value="1"/>
</dbReference>
<feature type="region of interest" description="Disordered" evidence="5">
    <location>
        <begin position="798"/>
        <end position="861"/>
    </location>
</feature>
<organism evidence="6 7">
    <name type="scientific">Geranomyces variabilis</name>
    <dbReference type="NCBI Taxonomy" id="109894"/>
    <lineage>
        <taxon>Eukaryota</taxon>
        <taxon>Fungi</taxon>
        <taxon>Fungi incertae sedis</taxon>
        <taxon>Chytridiomycota</taxon>
        <taxon>Chytridiomycota incertae sedis</taxon>
        <taxon>Chytridiomycetes</taxon>
        <taxon>Spizellomycetales</taxon>
        <taxon>Powellomycetaceae</taxon>
        <taxon>Geranomyces</taxon>
    </lineage>
</organism>
<evidence type="ECO:0008006" key="8">
    <source>
        <dbReference type="Google" id="ProtNLM"/>
    </source>
</evidence>
<dbReference type="Proteomes" id="UP001212152">
    <property type="component" value="Unassembled WGS sequence"/>
</dbReference>
<keyword evidence="7" id="KW-1185">Reference proteome</keyword>
<feature type="compositionally biased region" description="Pro residues" evidence="5">
    <location>
        <begin position="1553"/>
        <end position="1566"/>
    </location>
</feature>
<dbReference type="GO" id="GO:0005737">
    <property type="term" value="C:cytoplasm"/>
    <property type="evidence" value="ECO:0007669"/>
    <property type="project" value="UniProtKB-SubCell"/>
</dbReference>
<evidence type="ECO:0000256" key="4">
    <source>
        <dbReference type="ARBA" id="ARBA00022737"/>
    </source>
</evidence>
<keyword evidence="3" id="KW-0433">Leucine-rich repeat</keyword>
<gene>
    <name evidence="6" type="ORF">HDU87_007253</name>
</gene>
<feature type="compositionally biased region" description="Basic and acidic residues" evidence="5">
    <location>
        <begin position="39"/>
        <end position="48"/>
    </location>
</feature>
<keyword evidence="2" id="KW-0963">Cytoplasm</keyword>
<sequence length="1631" mass="171962">MPDVDGDIFVRSLATDVRARGSALLDAARARLARLTADHDSQLHHDHGTGGSSGHQDDSSALSPLAARSLLSSIGLSSFAAAVQPSPATSKDAWPGDDSNDSTAGSTFALDPYHLEYLDSVFKDSPLVSEYIADSRLNGHVPNILPSPATPAKQSRSANYLSAFWPRTNGAAQAQNEPEIPLDEEVLYLYKFFVALPVLRLAPVRRNTIAGFSPSSPPAVNLTPFYQLAAIEFDAVHPHVITCWGEARDRLRSLSCRYALKSEDDLVAAARRPQLSEDGSSVEPSSVEDDATTVLFPLLTHLYLAGNSLSSITATLTSHIPRCAYFNLSSNALTTVPSTLASLSELSVVDLSANRIASISDAGDSLRNVSVLLLKNNALENLLGVESLARLKCLDVSENKIWDVYEVGRLAVLMGVSEIWIADNPLTKLPNYRINIYTYFKERAMRLLLDGTSPSAAEQRDIQANMTVAAVPAAQKTSSGHGKSGSKARSTAASRDTSNRDDKKSTTSGRRSVVSGNKEEKRRRKKSVQTLSEAGVNDSLPPKDTVVPPSAMHSISENVSPVKDANSASSSPSVQRRMQRLAELERTVGATAAGTDDQVYNVDSADLIVSRAAKKVTKTKVKKPKVSAKGNKDATPAENIQSFAIDNPPPESAPSDRFTTEQNSTPHSSLESFSTALASQSRKPSLPAPARTDVDATQDVSVAESLSKIPTPDKPDTDVAPARATADVAHPNAGTVDDAPRPPLPHPPPPLQPAPTVGSHIGNIGPYRRIFQYEPQPTTDGSSRSAVSNVRWVLPSSEGAAAPPRLPVGTAPATRPLVPQRRISSGPDVEIGSRLDFQGVPGTTAQGGKNDSAGLAGKTDSKGAPLPALWFGDRRAPSGAVADVSAAARKQTPPPASTPPLTPALILAAPLRSNRTGSASVSTRSGGRSVNTAPAFSRLPSDTASTAGSGVTWASIPAWMVPRGHGNSSAAPPVPSAPTLPFLTLSNALKLHLILHVLKDPDAERCLAWLPASCLIQLPASDTMEHDGAGSLSGGGVASGSGGRWFQFAESERGLWRDPSYAPAQRPCYILLTNARIYIFEPRYRFPFAGGRGDGAEARHDENIASLIRLVRCIRLKVVARVDVGPNRQYFVLRYYVPASKSGRGASAGGSPIKLLHPLDGASVGGGGDSRGGGWESVVVVTRDRATTSVFLDGFRESLGGSAADDASGERPINESTEWAMAAIHDHVLTRPGALRHVGLPVSWTTAGGDARRHLHTGHAGSATVNAKWYERLLRHGRSGVVKGEATAQPTAKEHRPPSQSAESGAQHRSKLAASFIADADRDAAVGDNDDDNLHADLPLNLASAIKTYLHVGLILVVPPTGSTQQSLSPGAAAHPPAVSVRPLTLAATGEYLYLFTERPDVWPPLAFPPEARGSAPPAAWVNASVGQSEGDAKGLLADAVGAISRVIDVGKIAHVRRCERWRTWRWSGTGTAGEGGVVQNGHLGVWKRGRRSGGGGSTQWSWAREGEGVVEGTAAGWSWWVRVVFADPAAGIAADAGHATAAGAGDTNAGPAAPPLPPMATPTRPPTGTEPMRANERHWDLVFGSLDSANEFLGVLRNIRGAGPTAEGEEEYHGAGRGSTDGVEIVVGDD</sequence>
<evidence type="ECO:0000256" key="5">
    <source>
        <dbReference type="SAM" id="MobiDB-lite"/>
    </source>
</evidence>
<evidence type="ECO:0000256" key="3">
    <source>
        <dbReference type="ARBA" id="ARBA00022614"/>
    </source>
</evidence>
<feature type="region of interest" description="Disordered" evidence="5">
    <location>
        <begin position="86"/>
        <end position="105"/>
    </location>
</feature>
<dbReference type="PANTHER" id="PTHR15454">
    <property type="entry name" value="NISCHARIN RELATED"/>
    <property type="match status" value="1"/>
</dbReference>
<feature type="compositionally biased region" description="Basic residues" evidence="5">
    <location>
        <begin position="615"/>
        <end position="626"/>
    </location>
</feature>
<accession>A0AAD5TE59</accession>
<evidence type="ECO:0000313" key="6">
    <source>
        <dbReference type="EMBL" id="KAJ3173931.1"/>
    </source>
</evidence>
<keyword evidence="4" id="KW-0677">Repeat</keyword>
<evidence type="ECO:0000256" key="2">
    <source>
        <dbReference type="ARBA" id="ARBA00022490"/>
    </source>
</evidence>
<protein>
    <recommendedName>
        <fullName evidence="8">Leucine rich repeat domain containing protein</fullName>
    </recommendedName>
</protein>
<name>A0AAD5TE59_9FUNG</name>
<feature type="region of interest" description="Disordered" evidence="5">
    <location>
        <begin position="615"/>
        <end position="763"/>
    </location>
</feature>
<comment type="caution">
    <text evidence="6">The sequence shown here is derived from an EMBL/GenBank/DDBJ whole genome shotgun (WGS) entry which is preliminary data.</text>
</comment>
<reference evidence="6" key="1">
    <citation type="submission" date="2020-05" db="EMBL/GenBank/DDBJ databases">
        <title>Phylogenomic resolution of chytrid fungi.</title>
        <authorList>
            <person name="Stajich J.E."/>
            <person name="Amses K."/>
            <person name="Simmons R."/>
            <person name="Seto K."/>
            <person name="Myers J."/>
            <person name="Bonds A."/>
            <person name="Quandt C.A."/>
            <person name="Barry K."/>
            <person name="Liu P."/>
            <person name="Grigoriev I."/>
            <person name="Longcore J.E."/>
            <person name="James T.Y."/>
        </authorList>
    </citation>
    <scope>NUCLEOTIDE SEQUENCE</scope>
    <source>
        <strain evidence="6">JEL0379</strain>
    </source>
</reference>
<comment type="subcellular location">
    <subcellularLocation>
        <location evidence="1">Cytoplasm</location>
    </subcellularLocation>
</comment>
<dbReference type="EMBL" id="JADGJQ010000067">
    <property type="protein sequence ID" value="KAJ3173931.1"/>
    <property type="molecule type" value="Genomic_DNA"/>
</dbReference>
<dbReference type="Gene3D" id="3.80.10.10">
    <property type="entry name" value="Ribonuclease Inhibitor"/>
    <property type="match status" value="2"/>
</dbReference>
<feature type="region of interest" description="Disordered" evidence="5">
    <location>
        <begin position="916"/>
        <end position="944"/>
    </location>
</feature>
<feature type="compositionally biased region" description="Low complexity" evidence="5">
    <location>
        <begin position="1543"/>
        <end position="1552"/>
    </location>
</feature>
<evidence type="ECO:0000256" key="1">
    <source>
        <dbReference type="ARBA" id="ARBA00004496"/>
    </source>
</evidence>
<feature type="region of interest" description="Disordered" evidence="5">
    <location>
        <begin position="471"/>
        <end position="551"/>
    </location>
</feature>
<feature type="region of interest" description="Disordered" evidence="5">
    <location>
        <begin position="39"/>
        <end position="61"/>
    </location>
</feature>
<dbReference type="InterPro" id="IPR001611">
    <property type="entry name" value="Leu-rich_rpt"/>
</dbReference>
<dbReference type="Pfam" id="PF13855">
    <property type="entry name" value="LRR_8"/>
    <property type="match status" value="1"/>
</dbReference>
<feature type="compositionally biased region" description="Polar residues" evidence="5">
    <location>
        <begin position="660"/>
        <end position="683"/>
    </location>
</feature>
<dbReference type="InterPro" id="IPR032675">
    <property type="entry name" value="LRR_dom_sf"/>
</dbReference>
<dbReference type="PANTHER" id="PTHR15454:SF69">
    <property type="entry name" value="SERINE_THREONINE-PROTEIN KINASE 11-INTERACTING PROTEIN"/>
    <property type="match status" value="1"/>
</dbReference>
<evidence type="ECO:0000313" key="7">
    <source>
        <dbReference type="Proteomes" id="UP001212152"/>
    </source>
</evidence>
<feature type="compositionally biased region" description="Low complexity" evidence="5">
    <location>
        <begin position="476"/>
        <end position="487"/>
    </location>
</feature>
<feature type="compositionally biased region" description="Pro residues" evidence="5">
    <location>
        <begin position="741"/>
        <end position="753"/>
    </location>
</feature>